<evidence type="ECO:0000256" key="3">
    <source>
        <dbReference type="SAM" id="MobiDB-lite"/>
    </source>
</evidence>
<dbReference type="InterPro" id="IPR029062">
    <property type="entry name" value="Class_I_gatase-like"/>
</dbReference>
<reference evidence="5 6" key="1">
    <citation type="journal article" date="2016" name="Front. Microbiol.">
        <title>Comparative Genomics Analysis of Streptomyces Species Reveals Their Adaptation to the Marine Environment and Their Diversity at the Genomic Level.</title>
        <authorList>
            <person name="Tian X."/>
            <person name="Zhang Z."/>
            <person name="Yang T."/>
            <person name="Chen M."/>
            <person name="Li J."/>
            <person name="Chen F."/>
            <person name="Yang J."/>
            <person name="Li W."/>
            <person name="Zhang B."/>
            <person name="Zhang Z."/>
            <person name="Wu J."/>
            <person name="Zhang C."/>
            <person name="Long L."/>
            <person name="Xiao J."/>
        </authorList>
    </citation>
    <scope>NUCLEOTIDE SEQUENCE [LARGE SCALE GENOMIC DNA]</scope>
    <source>
        <strain evidence="5 6">SCSIO M10372</strain>
    </source>
</reference>
<dbReference type="Pfam" id="PF12833">
    <property type="entry name" value="HTH_18"/>
    <property type="match status" value="1"/>
</dbReference>
<name>A0A1E7LLN7_9ACTN</name>
<proteinExistence type="predicted"/>
<organism evidence="5 6">
    <name type="scientific">Streptomyces nanshensis</name>
    <dbReference type="NCBI Taxonomy" id="518642"/>
    <lineage>
        <taxon>Bacteria</taxon>
        <taxon>Bacillati</taxon>
        <taxon>Actinomycetota</taxon>
        <taxon>Actinomycetes</taxon>
        <taxon>Kitasatosporales</taxon>
        <taxon>Streptomycetaceae</taxon>
        <taxon>Streptomyces</taxon>
    </lineage>
</organism>
<evidence type="ECO:0000259" key="4">
    <source>
        <dbReference type="PROSITE" id="PS01124"/>
    </source>
</evidence>
<accession>A0A1E7LLN7</accession>
<dbReference type="InterPro" id="IPR002818">
    <property type="entry name" value="DJ-1/PfpI"/>
</dbReference>
<dbReference type="SUPFAM" id="SSF52317">
    <property type="entry name" value="Class I glutamine amidotransferase-like"/>
    <property type="match status" value="1"/>
</dbReference>
<dbReference type="SUPFAM" id="SSF46689">
    <property type="entry name" value="Homeodomain-like"/>
    <property type="match status" value="2"/>
</dbReference>
<feature type="domain" description="HTH araC/xylS-type" evidence="4">
    <location>
        <begin position="237"/>
        <end position="335"/>
    </location>
</feature>
<evidence type="ECO:0000256" key="2">
    <source>
        <dbReference type="ARBA" id="ARBA00023163"/>
    </source>
</evidence>
<dbReference type="InterPro" id="IPR009057">
    <property type="entry name" value="Homeodomain-like_sf"/>
</dbReference>
<feature type="compositionally biased region" description="Basic and acidic residues" evidence="3">
    <location>
        <begin position="1"/>
        <end position="10"/>
    </location>
</feature>
<evidence type="ECO:0000313" key="5">
    <source>
        <dbReference type="EMBL" id="OEV17127.1"/>
    </source>
</evidence>
<dbReference type="GO" id="GO:0003700">
    <property type="term" value="F:DNA-binding transcription factor activity"/>
    <property type="evidence" value="ECO:0007669"/>
    <property type="project" value="InterPro"/>
</dbReference>
<dbReference type="PATRIC" id="fig|518642.7.peg.7209"/>
<dbReference type="InterPro" id="IPR018060">
    <property type="entry name" value="HTH_AraC"/>
</dbReference>
<gene>
    <name evidence="5" type="ORF">AN221_31385</name>
</gene>
<evidence type="ECO:0000256" key="1">
    <source>
        <dbReference type="ARBA" id="ARBA00023015"/>
    </source>
</evidence>
<dbReference type="Pfam" id="PF01965">
    <property type="entry name" value="DJ-1_PfpI"/>
    <property type="match status" value="1"/>
</dbReference>
<dbReference type="Proteomes" id="UP000175971">
    <property type="component" value="Unassembled WGS sequence"/>
</dbReference>
<protein>
    <submittedName>
        <fullName evidence="5">AraC family transcriptional regulator</fullName>
    </submittedName>
</protein>
<dbReference type="CDD" id="cd03137">
    <property type="entry name" value="GATase1_AraC_1"/>
    <property type="match status" value="1"/>
</dbReference>
<comment type="caution">
    <text evidence="5">The sequence shown here is derived from an EMBL/GenBank/DDBJ whole genome shotgun (WGS) entry which is preliminary data.</text>
</comment>
<dbReference type="PANTHER" id="PTHR43130">
    <property type="entry name" value="ARAC-FAMILY TRANSCRIPTIONAL REGULATOR"/>
    <property type="match status" value="1"/>
</dbReference>
<dbReference type="GO" id="GO:0043565">
    <property type="term" value="F:sequence-specific DNA binding"/>
    <property type="evidence" value="ECO:0007669"/>
    <property type="project" value="InterPro"/>
</dbReference>
<dbReference type="PANTHER" id="PTHR43130:SF3">
    <property type="entry name" value="HTH-TYPE TRANSCRIPTIONAL REGULATOR RV1931C"/>
    <property type="match status" value="1"/>
</dbReference>
<feature type="region of interest" description="Disordered" evidence="3">
    <location>
        <begin position="1"/>
        <end position="22"/>
    </location>
</feature>
<dbReference type="RefSeq" id="WP_070203674.1">
    <property type="nucleotide sequence ID" value="NZ_LJGZ01000100.1"/>
</dbReference>
<dbReference type="EMBL" id="LJGZ01000100">
    <property type="protein sequence ID" value="OEV17127.1"/>
    <property type="molecule type" value="Genomic_DNA"/>
</dbReference>
<dbReference type="InterPro" id="IPR052158">
    <property type="entry name" value="INH-QAR"/>
</dbReference>
<dbReference type="SMART" id="SM00342">
    <property type="entry name" value="HTH_ARAC"/>
    <property type="match status" value="1"/>
</dbReference>
<keyword evidence="6" id="KW-1185">Reference proteome</keyword>
<keyword evidence="2" id="KW-0804">Transcription</keyword>
<dbReference type="Gene3D" id="3.40.50.880">
    <property type="match status" value="1"/>
</dbReference>
<evidence type="ECO:0000313" key="6">
    <source>
        <dbReference type="Proteomes" id="UP000175971"/>
    </source>
</evidence>
<keyword evidence="1" id="KW-0805">Transcription regulation</keyword>
<sequence length="350" mass="37827">MATGSEKQEQRGQSTQPDRPVHRVVTLVRPGLLPMELGIVHRLFGTALDATGRPLYSVVTCAVEPGEIPTDADFTVNVRHGPEALESADTVLVPAAVEDYGPQERGRVPEPVRRALARIPAEARVASICTGTFVLAAAGLLAGRRATTHWKSCDELRTLYPEVDVDPDVLYTDDRNVLTSAGVAAGIDLCLHMIRSDHGSEIANTVARRTVVPPHRDGGQAQYIEQPVPEPGASPTAAARTYALRHLGEPLTLEDLAREAAVSVRTLSRRFLQETGQTPMRWLAAQRLHHARHLLERTDQPVDRIAAAAGFGTGTAMRLHFREALGVSPRAYRTTFRGSGEETGTETGAG</sequence>
<dbReference type="AlphaFoldDB" id="A0A1E7LLN7"/>
<dbReference type="Gene3D" id="1.10.10.60">
    <property type="entry name" value="Homeodomain-like"/>
    <property type="match status" value="1"/>
</dbReference>
<dbReference type="PROSITE" id="PS01124">
    <property type="entry name" value="HTH_ARAC_FAMILY_2"/>
    <property type="match status" value="1"/>
</dbReference>